<reference evidence="1" key="1">
    <citation type="thesis" date="2020" institute="ProQuest LLC" country="789 East Eisenhower Parkway, Ann Arbor, MI, USA">
        <title>Comparative Genomics and Chromosome Evolution.</title>
        <authorList>
            <person name="Mudd A.B."/>
        </authorList>
    </citation>
    <scope>NUCLEOTIDE SEQUENCE</scope>
    <source>
        <strain evidence="1">HN-11 Male</strain>
        <tissue evidence="1">Kidney and liver</tissue>
    </source>
</reference>
<dbReference type="EMBL" id="WNTK01007457">
    <property type="protein sequence ID" value="KAG9463256.1"/>
    <property type="molecule type" value="Genomic_DNA"/>
</dbReference>
<protein>
    <submittedName>
        <fullName evidence="1">Uncharacterized protein</fullName>
    </submittedName>
</protein>
<keyword evidence="2" id="KW-1185">Reference proteome</keyword>
<dbReference type="AlphaFoldDB" id="A0A8J6EC74"/>
<dbReference type="Proteomes" id="UP000770717">
    <property type="component" value="Unassembled WGS sequence"/>
</dbReference>
<sequence length="115" mass="13395">MSVITAGSKNQHIVKDPTAQSSAVYSLYIMGRAVDRIISHASHRSGDVITLSWFSLETVNNLVSRRLQQLNFYTSVTNIQRFPGYPTQQHIPHLITWRQRLYKTLSLTVRLWRYY</sequence>
<comment type="caution">
    <text evidence="1">The sequence shown here is derived from an EMBL/GenBank/DDBJ whole genome shotgun (WGS) entry which is preliminary data.</text>
</comment>
<name>A0A8J6EC74_ELECQ</name>
<accession>A0A8J6EC74</accession>
<evidence type="ECO:0000313" key="2">
    <source>
        <dbReference type="Proteomes" id="UP000770717"/>
    </source>
</evidence>
<evidence type="ECO:0000313" key="1">
    <source>
        <dbReference type="EMBL" id="KAG9463256.1"/>
    </source>
</evidence>
<proteinExistence type="predicted"/>
<gene>
    <name evidence="1" type="ORF">GDO78_022113</name>
</gene>
<organism evidence="1 2">
    <name type="scientific">Eleutherodactylus coqui</name>
    <name type="common">Puerto Rican coqui</name>
    <dbReference type="NCBI Taxonomy" id="57060"/>
    <lineage>
        <taxon>Eukaryota</taxon>
        <taxon>Metazoa</taxon>
        <taxon>Chordata</taxon>
        <taxon>Craniata</taxon>
        <taxon>Vertebrata</taxon>
        <taxon>Euteleostomi</taxon>
        <taxon>Amphibia</taxon>
        <taxon>Batrachia</taxon>
        <taxon>Anura</taxon>
        <taxon>Neobatrachia</taxon>
        <taxon>Hyloidea</taxon>
        <taxon>Eleutherodactylidae</taxon>
        <taxon>Eleutherodactylinae</taxon>
        <taxon>Eleutherodactylus</taxon>
        <taxon>Eleutherodactylus</taxon>
    </lineage>
</organism>